<organism evidence="4 5">
    <name type="scientific">Cellulomonas fulva</name>
    <dbReference type="NCBI Taxonomy" id="2835530"/>
    <lineage>
        <taxon>Bacteria</taxon>
        <taxon>Bacillati</taxon>
        <taxon>Actinomycetota</taxon>
        <taxon>Actinomycetes</taxon>
        <taxon>Micrococcales</taxon>
        <taxon>Cellulomonadaceae</taxon>
        <taxon>Cellulomonas</taxon>
    </lineage>
</organism>
<dbReference type="PANTHER" id="PTHR35149:SF2">
    <property type="entry name" value="DUF262 DOMAIN-CONTAINING PROTEIN"/>
    <property type="match status" value="1"/>
</dbReference>
<evidence type="ECO:0000259" key="3">
    <source>
        <dbReference type="Pfam" id="PF07510"/>
    </source>
</evidence>
<proteinExistence type="predicted"/>
<dbReference type="EMBL" id="JAHBOH010000002">
    <property type="protein sequence ID" value="MBT0995529.1"/>
    <property type="molecule type" value="Genomic_DNA"/>
</dbReference>
<comment type="caution">
    <text evidence="4">The sequence shown here is derived from an EMBL/GenBank/DDBJ whole genome shotgun (WGS) entry which is preliminary data.</text>
</comment>
<sequence>MEAHPRRLRAVFSRDVRLVVPLFQRAYVWEAETQWSPLWDDVLATYERSRHNDDTAHFLGAVVLQLRPGALGAIEQREVIDGQQRMTTLQLLIAAVADAFTRRGIESRTSRRLRRLLENDKDAVEDDVELYKLWPTNRDRAEYRAVLDGRLLEAEPADVSGQIGRAYLWFRDAIDAWLNGLGDDDSDERLTRLADVLGDLLEVVVIDLSEDDDSQVIFETLNARGTPLRASDLIKNLLFRTLQDAGRPVEKLYAEHWRELEDPYWEQSVRIGRLVRERLDVFMGHFLVLLLNAEVQSHSLFDTSRRYVRGDAARADRLLGEIARYARIYRALDERTALPEREQAVLARIALADTQTVVPLQLWLYAHTADAERLRALKLLESYLVRRTVCRMTAKNLNRTFLELLRSLGQEETTAAETIETYLTSLRGDSGVWPTDADLSKAFTTFPLYRMMRRAQLQQVLLALDAAATGPRAELVEHKHKLSIEHLLPQSWRDNWPLPDEERAAEREAEAREALLHTIGNLALVTGPLNSALSNGSWPTKRAAILEHSAFTLNRTLPTDWGTWRIEERSKRLTEIAVELWPRPASGLVETTWSPEVEAPAEVATPGPGTGGRGDIAAHIAEAFAGLEAGAFLTISQIRRHRSRAYPDGPPSAGAISARLFPRDGRPTTIEGVVPDFDNGVRGARKE</sequence>
<feature type="domain" description="GmrSD restriction endonucleases C-terminal" evidence="3">
    <location>
        <begin position="433"/>
        <end position="575"/>
    </location>
</feature>
<dbReference type="RefSeq" id="WP_214352554.1">
    <property type="nucleotide sequence ID" value="NZ_JAHBOH010000002.1"/>
</dbReference>
<dbReference type="Proteomes" id="UP000722125">
    <property type="component" value="Unassembled WGS sequence"/>
</dbReference>
<accession>A0ABS5U2A7</accession>
<reference evidence="4 5" key="1">
    <citation type="submission" date="2021-05" db="EMBL/GenBank/DDBJ databases">
        <title>Description of Cellulomonas sp. DKR-3 sp. nov.</title>
        <authorList>
            <person name="Dahal R.H."/>
            <person name="Chaudhary D.K."/>
        </authorList>
    </citation>
    <scope>NUCLEOTIDE SEQUENCE [LARGE SCALE GENOMIC DNA]</scope>
    <source>
        <strain evidence="4 5">DKR-3</strain>
    </source>
</reference>
<evidence type="ECO:0000259" key="2">
    <source>
        <dbReference type="Pfam" id="PF03235"/>
    </source>
</evidence>
<name>A0ABS5U2A7_9CELL</name>
<evidence type="ECO:0000313" key="4">
    <source>
        <dbReference type="EMBL" id="MBT0995529.1"/>
    </source>
</evidence>
<feature type="region of interest" description="Disordered" evidence="1">
    <location>
        <begin position="643"/>
        <end position="687"/>
    </location>
</feature>
<keyword evidence="5" id="KW-1185">Reference proteome</keyword>
<protein>
    <submittedName>
        <fullName evidence="4">DUF262 domain-containing protein</fullName>
    </submittedName>
</protein>
<dbReference type="InterPro" id="IPR004919">
    <property type="entry name" value="GmrSD_N"/>
</dbReference>
<evidence type="ECO:0000313" key="5">
    <source>
        <dbReference type="Proteomes" id="UP000722125"/>
    </source>
</evidence>
<gene>
    <name evidence="4" type="ORF">KIN34_14685</name>
</gene>
<dbReference type="PANTHER" id="PTHR35149">
    <property type="entry name" value="SLL5132 PROTEIN"/>
    <property type="match status" value="1"/>
</dbReference>
<dbReference type="Pfam" id="PF03235">
    <property type="entry name" value="GmrSD_N"/>
    <property type="match status" value="1"/>
</dbReference>
<feature type="domain" description="GmrSD restriction endonucleases N-terminal" evidence="2">
    <location>
        <begin position="13"/>
        <end position="239"/>
    </location>
</feature>
<dbReference type="InterPro" id="IPR011089">
    <property type="entry name" value="GmrSD_C"/>
</dbReference>
<dbReference type="Pfam" id="PF07510">
    <property type="entry name" value="GmrSD_C"/>
    <property type="match status" value="1"/>
</dbReference>
<evidence type="ECO:0000256" key="1">
    <source>
        <dbReference type="SAM" id="MobiDB-lite"/>
    </source>
</evidence>